<dbReference type="GO" id="GO:0008270">
    <property type="term" value="F:zinc ion binding"/>
    <property type="evidence" value="ECO:0007669"/>
    <property type="project" value="UniProtKB-KW"/>
</dbReference>
<evidence type="ECO:0000256" key="10">
    <source>
        <dbReference type="ARBA" id="ARBA00022807"/>
    </source>
</evidence>
<dbReference type="PROSITE" id="PS00972">
    <property type="entry name" value="USP_1"/>
    <property type="match status" value="1"/>
</dbReference>
<keyword evidence="7" id="KW-0479">Metal-binding</keyword>
<feature type="coiled-coil region" evidence="16">
    <location>
        <begin position="740"/>
        <end position="984"/>
    </location>
</feature>
<dbReference type="Proteomes" id="UP000030656">
    <property type="component" value="Unassembled WGS sequence"/>
</dbReference>
<keyword evidence="8 15" id="KW-0863">Zinc-finger</keyword>
<evidence type="ECO:0000256" key="6">
    <source>
        <dbReference type="ARBA" id="ARBA00022670"/>
    </source>
</evidence>
<evidence type="ECO:0000256" key="11">
    <source>
        <dbReference type="ARBA" id="ARBA00022833"/>
    </source>
</evidence>
<keyword evidence="10" id="KW-0788">Thiol protease</keyword>
<keyword evidence="12 16" id="KW-0175">Coiled coil</keyword>
<dbReference type="InterPro" id="IPR013083">
    <property type="entry name" value="Znf_RING/FYVE/PHD"/>
</dbReference>
<dbReference type="SMART" id="SM00290">
    <property type="entry name" value="ZnF_UBP"/>
    <property type="match status" value="1"/>
</dbReference>
<name>A0A024VFC9_PLAFA</name>
<feature type="domain" description="UBA" evidence="17">
    <location>
        <begin position="1800"/>
        <end position="1842"/>
    </location>
</feature>
<evidence type="ECO:0000256" key="9">
    <source>
        <dbReference type="ARBA" id="ARBA00022776"/>
    </source>
</evidence>
<dbReference type="FunFam" id="1.10.8.10:FF:000094">
    <property type="entry name" value="Ubiquitin carboxyl-terminal hydrolase"/>
    <property type="match status" value="1"/>
</dbReference>
<dbReference type="InterPro" id="IPR010935">
    <property type="entry name" value="SMC_hinge"/>
</dbReference>
<dbReference type="GO" id="GO:0051276">
    <property type="term" value="P:chromosome organization"/>
    <property type="evidence" value="ECO:0007669"/>
    <property type="project" value="InterPro"/>
</dbReference>
<feature type="domain" description="UBA" evidence="17">
    <location>
        <begin position="1857"/>
        <end position="1897"/>
    </location>
</feature>
<evidence type="ECO:0000256" key="5">
    <source>
        <dbReference type="ARBA" id="ARBA00022618"/>
    </source>
</evidence>
<dbReference type="PROSITE" id="PS50271">
    <property type="entry name" value="ZF_UBP"/>
    <property type="match status" value="1"/>
</dbReference>
<dbReference type="InterPro" id="IPR038765">
    <property type="entry name" value="Papain-like_cys_pep_sf"/>
</dbReference>
<dbReference type="Pfam" id="PF13476">
    <property type="entry name" value="AAA_23"/>
    <property type="match status" value="1"/>
</dbReference>
<dbReference type="InterPro" id="IPR028889">
    <property type="entry name" value="USP"/>
</dbReference>
<sequence>MYIKQIRLKGFRTYKNETTIDFTRGINCIVGFNGSGKSNILLAIEFILSDVCEYKQIYLHEGIGNAVRNCYVEIIFDNSEKYFSMFKESEIKIKKVLENMKCEIFVNDKNISKNQYVELLESCGLCINNLYNIIKQGQIIKLSNMKDEEILNYLKSILGAKIFEEKKKDALSMLKECDSKKVTIEKEFNDMNSKLESLQEEFENFLEYKKLEKEKVHLDYFLNEINYKNIYEETQMLKSKLQELKNKTQDEDNHLNLSNNNKSEYNEKLNKMKLEIASCQNHLNKTISEDIQNKRNIVHLQMLIDEKIKEKNIKESQNKNRIKNINQINEFILRVNEKLQSLKSDIVSKEKQIENKNNEINMLLSKNKNKNTDANYSHNVKKIEKMINDINIELSFLEKETIKNEKYLKELEEESKVLNKSIKENETLSQKYGSEINELNNKSEKCVEQKRQCQQKISEGTTNLNEIKCQIIEVNDKYDEIIKSSNKEILKIVDLIMAEKSIKRENILGFLIDNINVDKTYVKAVDTILENHYFTLIVEDMQTAKKIVEFIEKKREEKTSKEFNFKEFYFGKLTIVPLLNIKKFNEFNYPNDKNIVPLIKCVNYNSKIYEFLKNILFKTIIVKSLESCENYLEDNYNCVNIDGDYLSKHGFMYGGYNKKKYGIYTVYNKLKELKEEEKKEKSHIEELNNNIEKIDDELRNIYDTKSSTVAKKNGCASTINSINNNIYSNEENIRLTSEKINYIQEKKQNLEQHKDQLKMQILQLRNNNVNPDESEKIGSTDINSLNDEVKKLKEELNKIRNEYDDFKNKLELLYQKRNENDSSIYMEEYEDVDIDEYNNDLADKKDHSDKIEKEKIHYEQKIREINKEMENVKSSIDKILINEKKHKKKILDLCHQMNQINEELRILEGKEENIRKKKVLLPQGIQELEEYRTYDKQQLSAKLKSVTMELKKYSNVNEKAGDRLNILMNDFNELKKRHEEINSSHKNIKDMIQHIGKKKDEALEATYVKINKYFSEYFSLLFKNRKASLVLKKMNEKEYKEKLQEMSEKRIKRRIIDEEVYIDKITGISINITSNDDEKMTYTIQELSGGERSIVAICLFLCLNKIDNFSFFFFDEIDAALDTIHRDNLSLLLKELAHRGTQFIITTFRKELLEYSDNIGHKDFFEDGIFIDLLSFESFSLKFLKCNYNRLSKLSSEGKNHRFYLNIKKKKNLLENIEKKVITNLNINAEGGFNENKVYEYEWEYSVYDIETGLYIKLEDLDESVQKICKGIINHKNEVKKDNINKWVNDIKESKYAKDLVQLEGIKIKNENIHCAVCKSTKNIWLNLSDGYIGCGRKIFNYGGGCLNNEEGAALKHFYESGKKYPLVVKIGTITKDGEADVFSYADDENDSVIDPYIGVHLKNLGINIMNLEKTEITTLEKEIEENQNINFSSILDNNIQTICQQGKIGFVNLGNTCYMNSALQVLLSIKDISYRYLNNISDFLLSLDYKKKTHDDLFLQYSKLCYMIFEEDYITKKKQYVKKFKTQCKDRNVEINYDSDIDDENSVSINPSMFRNCINQKSNSFCNNNQQDIYEYLSYLINELIDNENNIFDRILKVNNNKRKLNEINNETNEKLNPNELLNSTSPSNNDSNVTKERSLFNYFTFEIEQRIESESNNQSISSFQNNILSLDIPLDSSLLNGDEEKLKNVNISLLDCLNNYIKKDNIDEYYCQKEKKKIHAQKYMKFKTFPPYLFIHLKRFYADENWSAKKINIEVKTDEQLNLEFMRVQPNSTDVLNGQKEQETSPGDSMLQKESKLLEDHKDVLDSLLDFGFEKDKAIEAIKKVKIKNVNNCISYIYGEDTVELDDDVNCEKEEVNSNNLDSIINLGVKKEVAMAALILNKNNLQKAIDYIFSNLDDLTDSKCNLIINSNKCNDGLANYELVASIVHIGNNANSGHYICYIKDESK</sequence>
<proteinExistence type="inferred from homology"/>
<dbReference type="GO" id="GO:0005694">
    <property type="term" value="C:chromosome"/>
    <property type="evidence" value="ECO:0007669"/>
    <property type="project" value="InterPro"/>
</dbReference>
<keyword evidence="13" id="KW-0539">Nucleus</keyword>
<reference evidence="20 21" key="2">
    <citation type="submission" date="2013-02" db="EMBL/GenBank/DDBJ databases">
        <title>The Genome Sequence of Plasmodium falciparum FCH/4.</title>
        <authorList>
            <consortium name="The Broad Institute Genome Sequencing Platform"/>
            <consortium name="The Broad Institute Genome Sequencing Center for Infectious Disease"/>
            <person name="Neafsey D."/>
            <person name="Cheeseman I."/>
            <person name="Volkman S."/>
            <person name="Adams J."/>
            <person name="Walker B."/>
            <person name="Young S.K."/>
            <person name="Zeng Q."/>
            <person name="Gargeya S."/>
            <person name="Fitzgerald M."/>
            <person name="Haas B."/>
            <person name="Abouelleil A."/>
            <person name="Alvarado L."/>
            <person name="Arachchi H.M."/>
            <person name="Berlin A.M."/>
            <person name="Chapman S.B."/>
            <person name="Dewar J."/>
            <person name="Goldberg J."/>
            <person name="Griggs A."/>
            <person name="Gujja S."/>
            <person name="Hansen M."/>
            <person name="Howarth C."/>
            <person name="Imamovic A."/>
            <person name="Larimer J."/>
            <person name="McCowan C."/>
            <person name="Murphy C."/>
            <person name="Neiman D."/>
            <person name="Pearson M."/>
            <person name="Priest M."/>
            <person name="Roberts A."/>
            <person name="Saif S."/>
            <person name="Shea T."/>
            <person name="Sisk P."/>
            <person name="Sykes S."/>
            <person name="Wortman J."/>
            <person name="Nusbaum C."/>
            <person name="Birren B."/>
        </authorList>
    </citation>
    <scope>NUCLEOTIDE SEQUENCE [LARGE SCALE GENOMIC DNA]</scope>
    <source>
        <strain evidence="20 21">FCH/4</strain>
    </source>
</reference>
<dbReference type="GO" id="GO:0006508">
    <property type="term" value="P:proteolysis"/>
    <property type="evidence" value="ECO:0007669"/>
    <property type="project" value="UniProtKB-KW"/>
</dbReference>
<keyword evidence="11" id="KW-0862">Zinc</keyword>
<evidence type="ECO:0000313" key="21">
    <source>
        <dbReference type="Proteomes" id="UP000030656"/>
    </source>
</evidence>
<dbReference type="GO" id="GO:0016887">
    <property type="term" value="F:ATP hydrolysis activity"/>
    <property type="evidence" value="ECO:0007669"/>
    <property type="project" value="InterPro"/>
</dbReference>
<dbReference type="EC" id="3.4.19.12" evidence="4"/>
<dbReference type="SMART" id="SM00165">
    <property type="entry name" value="UBA"/>
    <property type="match status" value="2"/>
</dbReference>
<dbReference type="InterPro" id="IPR001607">
    <property type="entry name" value="Znf_UBP"/>
</dbReference>
<dbReference type="InterPro" id="IPR027417">
    <property type="entry name" value="P-loop_NTPase"/>
</dbReference>
<dbReference type="SUPFAM" id="SSF52540">
    <property type="entry name" value="P-loop containing nucleoside triphosphate hydrolases"/>
    <property type="match status" value="1"/>
</dbReference>
<dbReference type="Pfam" id="PF02148">
    <property type="entry name" value="zf-UBP"/>
    <property type="match status" value="1"/>
</dbReference>
<dbReference type="InterPro" id="IPR033864">
    <property type="entry name" value="UBA2_scUBP14-like"/>
</dbReference>
<dbReference type="OrthoDB" id="431497at2759"/>
<keyword evidence="9" id="KW-0498">Mitosis</keyword>
<feature type="coiled-coil region" evidence="16">
    <location>
        <begin position="667"/>
        <end position="704"/>
    </location>
</feature>
<dbReference type="InterPro" id="IPR038729">
    <property type="entry name" value="Rad50/SbcC_AAA"/>
</dbReference>
<dbReference type="PROSITE" id="PS50030">
    <property type="entry name" value="UBA"/>
    <property type="match status" value="2"/>
</dbReference>
<evidence type="ECO:0000256" key="14">
    <source>
        <dbReference type="ARBA" id="ARBA00023306"/>
    </source>
</evidence>
<dbReference type="SUPFAM" id="SSF75553">
    <property type="entry name" value="Smc hinge domain"/>
    <property type="match status" value="1"/>
</dbReference>
<gene>
    <name evidence="20" type="ORF">PFFCH_05594</name>
</gene>
<evidence type="ECO:0000259" key="19">
    <source>
        <dbReference type="PROSITE" id="PS50271"/>
    </source>
</evidence>
<dbReference type="Gene3D" id="3.30.70.1620">
    <property type="match status" value="1"/>
</dbReference>
<protein>
    <recommendedName>
        <fullName evidence="4">ubiquitinyl hydrolase 1</fullName>
        <ecNumber evidence="4">3.4.19.12</ecNumber>
    </recommendedName>
</protein>
<evidence type="ECO:0000256" key="7">
    <source>
        <dbReference type="ARBA" id="ARBA00022723"/>
    </source>
</evidence>
<dbReference type="InterPro" id="IPR001394">
    <property type="entry name" value="Peptidase_C19_UCH"/>
</dbReference>
<evidence type="ECO:0000256" key="1">
    <source>
        <dbReference type="ARBA" id="ARBA00000707"/>
    </source>
</evidence>
<dbReference type="SUPFAM" id="SSF57850">
    <property type="entry name" value="RING/U-box"/>
    <property type="match status" value="1"/>
</dbReference>
<comment type="similarity">
    <text evidence="3">Belongs to the peptidase C19 family.</text>
</comment>
<evidence type="ECO:0000256" key="16">
    <source>
        <dbReference type="SAM" id="Coils"/>
    </source>
</evidence>
<evidence type="ECO:0000256" key="4">
    <source>
        <dbReference type="ARBA" id="ARBA00012759"/>
    </source>
</evidence>
<reference evidence="20 21" key="1">
    <citation type="submission" date="2013-02" db="EMBL/GenBank/DDBJ databases">
        <title>The Genome Annotation of Plasmodium falciparum FCH/4.</title>
        <authorList>
            <consortium name="The Broad Institute Genome Sequencing Platform"/>
            <consortium name="The Broad Institute Genome Sequencing Center for Infectious Disease"/>
            <person name="Neafsey D."/>
            <person name="Hoffman S."/>
            <person name="Volkman S."/>
            <person name="Rosenthal P."/>
            <person name="Walker B."/>
            <person name="Young S.K."/>
            <person name="Zeng Q."/>
            <person name="Gargeya S."/>
            <person name="Fitzgerald M."/>
            <person name="Haas B."/>
            <person name="Abouelleil A."/>
            <person name="Allen A.W."/>
            <person name="Alvarado L."/>
            <person name="Arachchi H.M."/>
            <person name="Berlin A.M."/>
            <person name="Chapman S.B."/>
            <person name="Gainer-Dewar J."/>
            <person name="Goldberg J."/>
            <person name="Griggs A."/>
            <person name="Gujja S."/>
            <person name="Hansen M."/>
            <person name="Howarth C."/>
            <person name="Imamovic A."/>
            <person name="Ireland A."/>
            <person name="Larimer J."/>
            <person name="McCowan C."/>
            <person name="Murphy C."/>
            <person name="Pearson M."/>
            <person name="Poon T.W."/>
            <person name="Priest M."/>
            <person name="Roberts A."/>
            <person name="Saif S."/>
            <person name="Shea T."/>
            <person name="Sisk P."/>
            <person name="Sykes S."/>
            <person name="Wortman J."/>
            <person name="Nusbaum C."/>
            <person name="Birren B."/>
        </authorList>
    </citation>
    <scope>NUCLEOTIDE SEQUENCE [LARGE SCALE GENOMIC DNA]</scope>
    <source>
        <strain evidence="20 21">FCH/4</strain>
    </source>
</reference>
<dbReference type="Gene3D" id="1.10.8.10">
    <property type="entry name" value="DNA helicase RuvA subunit, C-terminal domain"/>
    <property type="match status" value="1"/>
</dbReference>
<evidence type="ECO:0000256" key="3">
    <source>
        <dbReference type="ARBA" id="ARBA00009085"/>
    </source>
</evidence>
<dbReference type="InterPro" id="IPR036277">
    <property type="entry name" value="SMC_hinge_sf"/>
</dbReference>
<dbReference type="PROSITE" id="PS50235">
    <property type="entry name" value="USP_3"/>
    <property type="match status" value="1"/>
</dbReference>
<dbReference type="InterPro" id="IPR003395">
    <property type="entry name" value="RecF/RecN/SMC_N"/>
</dbReference>
<evidence type="ECO:0000256" key="13">
    <source>
        <dbReference type="ARBA" id="ARBA00023242"/>
    </source>
</evidence>
<evidence type="ECO:0000256" key="12">
    <source>
        <dbReference type="ARBA" id="ARBA00023054"/>
    </source>
</evidence>
<dbReference type="SMART" id="SM00968">
    <property type="entry name" value="SMC_hinge"/>
    <property type="match status" value="1"/>
</dbReference>
<evidence type="ECO:0000256" key="15">
    <source>
        <dbReference type="PROSITE-ProRule" id="PRU00502"/>
    </source>
</evidence>
<keyword evidence="14" id="KW-0131">Cell cycle</keyword>
<evidence type="ECO:0000313" key="20">
    <source>
        <dbReference type="EMBL" id="ETW26993.1"/>
    </source>
</evidence>
<accession>A0A024VFC9</accession>
<dbReference type="FunFam" id="3.40.50.300:FF:001513">
    <property type="entry name" value="Structural maintenance of chromosomes protein"/>
    <property type="match status" value="1"/>
</dbReference>
<dbReference type="CDD" id="cd03272">
    <property type="entry name" value="ABC_SMC3_euk"/>
    <property type="match status" value="1"/>
</dbReference>
<dbReference type="GO" id="GO:0006302">
    <property type="term" value="P:double-strand break repair"/>
    <property type="evidence" value="ECO:0007669"/>
    <property type="project" value="InterPro"/>
</dbReference>
<feature type="domain" description="UBP-type" evidence="19">
    <location>
        <begin position="1292"/>
        <end position="1409"/>
    </location>
</feature>
<comment type="similarity">
    <text evidence="2">Belongs to the SMC family. SMC3 subfamily.</text>
</comment>
<dbReference type="SUPFAM" id="SSF54001">
    <property type="entry name" value="Cysteine proteinases"/>
    <property type="match status" value="1"/>
</dbReference>
<evidence type="ECO:0000259" key="18">
    <source>
        <dbReference type="PROSITE" id="PS50235"/>
    </source>
</evidence>
<dbReference type="Gene3D" id="3.40.50.300">
    <property type="entry name" value="P-loop containing nucleotide triphosphate hydrolases"/>
    <property type="match status" value="2"/>
</dbReference>
<evidence type="ECO:0000256" key="2">
    <source>
        <dbReference type="ARBA" id="ARBA00005917"/>
    </source>
</evidence>
<dbReference type="Pfam" id="PF02463">
    <property type="entry name" value="SMC_N"/>
    <property type="match status" value="1"/>
</dbReference>
<keyword evidence="6" id="KW-0645">Protease</keyword>
<keyword evidence="5" id="KW-0132">Cell division</keyword>
<dbReference type="GO" id="GO:0005524">
    <property type="term" value="F:ATP binding"/>
    <property type="evidence" value="ECO:0007669"/>
    <property type="project" value="InterPro"/>
</dbReference>
<dbReference type="InterPro" id="IPR018200">
    <property type="entry name" value="USP_CS"/>
</dbReference>
<dbReference type="FunFam" id="3.30.40.10:FF:000581">
    <property type="entry name" value="Ubiquitin carboxyl-terminal hydrolase"/>
    <property type="match status" value="1"/>
</dbReference>
<dbReference type="Gene3D" id="3.30.40.10">
    <property type="entry name" value="Zinc/RING finger domain, C3HC4 (zinc finger)"/>
    <property type="match status" value="1"/>
</dbReference>
<dbReference type="EMBL" id="KI928150">
    <property type="protein sequence ID" value="ETW26993.1"/>
    <property type="molecule type" value="Genomic_DNA"/>
</dbReference>
<comment type="catalytic activity">
    <reaction evidence="1">
        <text>Thiol-dependent hydrolysis of ester, thioester, amide, peptide and isopeptide bonds formed by the C-terminal Gly of ubiquitin (a 76-residue protein attached to proteins as an intracellular targeting signal).</text>
        <dbReference type="EC" id="3.4.19.12"/>
    </reaction>
</comment>
<keyword evidence="10" id="KW-0378">Hydrolase</keyword>
<dbReference type="GO" id="GO:0051301">
    <property type="term" value="P:cell division"/>
    <property type="evidence" value="ECO:0007669"/>
    <property type="project" value="UniProtKB-KW"/>
</dbReference>
<dbReference type="CDD" id="cd14298">
    <property type="entry name" value="UBA2_scUBP14_like"/>
    <property type="match status" value="1"/>
</dbReference>
<dbReference type="InterPro" id="IPR041741">
    <property type="entry name" value="SMC3_ABC_euk"/>
</dbReference>
<evidence type="ECO:0000256" key="8">
    <source>
        <dbReference type="ARBA" id="ARBA00022771"/>
    </source>
</evidence>
<dbReference type="GO" id="GO:0016579">
    <property type="term" value="P:protein deubiquitination"/>
    <property type="evidence" value="ECO:0007669"/>
    <property type="project" value="InterPro"/>
</dbReference>
<feature type="domain" description="USP" evidence="18">
    <location>
        <begin position="1449"/>
        <end position="1949"/>
    </location>
</feature>
<organism evidence="20 21">
    <name type="scientific">Plasmodium falciparum FCH/4</name>
    <dbReference type="NCBI Taxonomy" id="1036724"/>
    <lineage>
        <taxon>Eukaryota</taxon>
        <taxon>Sar</taxon>
        <taxon>Alveolata</taxon>
        <taxon>Apicomplexa</taxon>
        <taxon>Aconoidasida</taxon>
        <taxon>Haemosporida</taxon>
        <taxon>Plasmodiidae</taxon>
        <taxon>Plasmodium</taxon>
        <taxon>Plasmodium (Laverania)</taxon>
    </lineage>
</organism>
<dbReference type="InterPro" id="IPR015940">
    <property type="entry name" value="UBA"/>
</dbReference>
<feature type="coiled-coil region" evidence="16">
    <location>
        <begin position="227"/>
        <end position="282"/>
    </location>
</feature>
<dbReference type="GO" id="GO:0004843">
    <property type="term" value="F:cysteine-type deubiquitinase activity"/>
    <property type="evidence" value="ECO:0007669"/>
    <property type="project" value="UniProtKB-EC"/>
</dbReference>
<feature type="coiled-coil region" evidence="16">
    <location>
        <begin position="332"/>
        <end position="456"/>
    </location>
</feature>
<dbReference type="Gene3D" id="3.90.70.10">
    <property type="entry name" value="Cysteine proteinases"/>
    <property type="match status" value="1"/>
</dbReference>
<evidence type="ECO:0000259" key="17">
    <source>
        <dbReference type="PROSITE" id="PS50030"/>
    </source>
</evidence>
<dbReference type="Gene3D" id="1.20.1060.20">
    <property type="match status" value="1"/>
</dbReference>
<dbReference type="Pfam" id="PF06470">
    <property type="entry name" value="SMC_hinge"/>
    <property type="match status" value="1"/>
</dbReference>
<dbReference type="Pfam" id="PF00443">
    <property type="entry name" value="UCH"/>
    <property type="match status" value="1"/>
</dbReference>
<dbReference type="PANTHER" id="PTHR43977">
    <property type="entry name" value="STRUCTURAL MAINTENANCE OF CHROMOSOMES PROTEIN 3"/>
    <property type="match status" value="1"/>
</dbReference>